<dbReference type="AlphaFoldDB" id="A0A0F9IES8"/>
<proteinExistence type="predicted"/>
<evidence type="ECO:0000313" key="1">
    <source>
        <dbReference type="EMBL" id="KKL92290.1"/>
    </source>
</evidence>
<comment type="caution">
    <text evidence="1">The sequence shown here is derived from an EMBL/GenBank/DDBJ whole genome shotgun (WGS) entry which is preliminary data.</text>
</comment>
<sequence length="452" mass="53257">MLHDCYWSKSSKCIIDLYQNEKDVFIIGSNAEDRREYVEIIKNVIEDFKLNPIFAIDLKDNNNLQAFCNSICTHIRGSRLIIVDLSAPLKLKCDSCETHYLEPSVNVYWEYGYAAGLEKQTIILCEEDQLGEIPFDVIDKHLQPYTKENLHDAVKELINVKLSIPVPKIRHKSKTQEELIKIISTQKDSYFKNLETEINKLNSDLETADNRYVIMGASILPLSENGTILDFNDSNTDEEINMLYKKFLFSNPDSHIYSFENFIRDIKYKGDHYASVFERKTDLIYNEAKWQIFPNGIALGYLIFDCESGGSFTRNRHYFYDRQKQGDIFNASYIYYGLIPYLNMMYLKLARELYQNRFDGMFKISNKIVSPFNYFTVLDHSIAVSHTNNILIERDIKVNDLYDRGKIYEIIKSMITEYMRYFDFNLKNVERIFPEYQKILDDYLEPVFKFDS</sequence>
<accession>A0A0F9IES8</accession>
<reference evidence="1" key="1">
    <citation type="journal article" date="2015" name="Nature">
        <title>Complex archaea that bridge the gap between prokaryotes and eukaryotes.</title>
        <authorList>
            <person name="Spang A."/>
            <person name="Saw J.H."/>
            <person name="Jorgensen S.L."/>
            <person name="Zaremba-Niedzwiedzka K."/>
            <person name="Martijn J."/>
            <person name="Lind A.E."/>
            <person name="van Eijk R."/>
            <person name="Schleper C."/>
            <person name="Guy L."/>
            <person name="Ettema T.J."/>
        </authorList>
    </citation>
    <scope>NUCLEOTIDE SEQUENCE</scope>
</reference>
<organism evidence="1">
    <name type="scientific">marine sediment metagenome</name>
    <dbReference type="NCBI Taxonomy" id="412755"/>
    <lineage>
        <taxon>unclassified sequences</taxon>
        <taxon>metagenomes</taxon>
        <taxon>ecological metagenomes</taxon>
    </lineage>
</organism>
<gene>
    <name evidence="1" type="ORF">LCGC14_1886160</name>
</gene>
<dbReference type="EMBL" id="LAZR01019506">
    <property type="protein sequence ID" value="KKL92290.1"/>
    <property type="molecule type" value="Genomic_DNA"/>
</dbReference>
<protein>
    <recommendedName>
        <fullName evidence="2">CD-NTase-associated protein 12/Pycsar effector protein TIR domain-containing protein</fullName>
    </recommendedName>
</protein>
<evidence type="ECO:0008006" key="2">
    <source>
        <dbReference type="Google" id="ProtNLM"/>
    </source>
</evidence>
<name>A0A0F9IES8_9ZZZZ</name>